<feature type="coiled-coil region" evidence="3">
    <location>
        <begin position="712"/>
        <end position="743"/>
    </location>
</feature>
<dbReference type="GO" id="GO:0008270">
    <property type="term" value="F:zinc ion binding"/>
    <property type="evidence" value="ECO:0007669"/>
    <property type="project" value="InterPro"/>
</dbReference>
<dbReference type="CDD" id="cd01650">
    <property type="entry name" value="RT_nLTR_like"/>
    <property type="match status" value="1"/>
</dbReference>
<protein>
    <recommendedName>
        <fullName evidence="5">Reverse transcriptase domain-containing protein</fullName>
    </recommendedName>
</protein>
<dbReference type="GO" id="GO:0003676">
    <property type="term" value="F:nucleic acid binding"/>
    <property type="evidence" value="ECO:0007669"/>
    <property type="project" value="InterPro"/>
</dbReference>
<dbReference type="InterPro" id="IPR001878">
    <property type="entry name" value="Znf_CCHC"/>
</dbReference>
<keyword evidence="2" id="KW-0496">Mitochondrion</keyword>
<dbReference type="InterPro" id="IPR036397">
    <property type="entry name" value="RNaseH_sf"/>
</dbReference>
<dbReference type="InterPro" id="IPR036875">
    <property type="entry name" value="Znf_CCHC_sf"/>
</dbReference>
<keyword evidence="3" id="KW-0175">Coiled coil</keyword>
<evidence type="ECO:0000313" key="7">
    <source>
        <dbReference type="Proteomes" id="UP000027238"/>
    </source>
</evidence>
<dbReference type="Pfam" id="PF00078">
    <property type="entry name" value="RVT_1"/>
    <property type="match status" value="1"/>
</dbReference>
<dbReference type="Gene3D" id="3.60.10.10">
    <property type="entry name" value="Endonuclease/exonuclease/phosphatase"/>
    <property type="match status" value="1"/>
</dbReference>
<evidence type="ECO:0000256" key="4">
    <source>
        <dbReference type="SAM" id="MobiDB-lite"/>
    </source>
</evidence>
<dbReference type="InterPro" id="IPR036691">
    <property type="entry name" value="Endo/exonu/phosph_ase_sf"/>
</dbReference>
<accession>A0A066XHR5</accession>
<dbReference type="InterPro" id="IPR043502">
    <property type="entry name" value="DNA/RNA_pol_sf"/>
</dbReference>
<dbReference type="Pfam" id="PF14529">
    <property type="entry name" value="Exo_endo_phos_2"/>
    <property type="match status" value="1"/>
</dbReference>
<evidence type="ECO:0000256" key="2">
    <source>
        <dbReference type="ARBA" id="ARBA00023128"/>
    </source>
</evidence>
<feature type="region of interest" description="Disordered" evidence="4">
    <location>
        <begin position="171"/>
        <end position="212"/>
    </location>
</feature>
<comment type="caution">
    <text evidence="6">The sequence shown here is derived from an EMBL/GenBank/DDBJ whole genome shotgun (WGS) entry which is preliminary data.</text>
</comment>
<evidence type="ECO:0000256" key="3">
    <source>
        <dbReference type="SAM" id="Coils"/>
    </source>
</evidence>
<gene>
    <name evidence="6" type="ORF">CSUB01_12266</name>
</gene>
<dbReference type="EMBL" id="JMSE01000627">
    <property type="protein sequence ID" value="KDN68703.1"/>
    <property type="molecule type" value="Genomic_DNA"/>
</dbReference>
<dbReference type="OrthoDB" id="4820911at2759"/>
<dbReference type="SUPFAM" id="SSF57756">
    <property type="entry name" value="Retrovirus zinc finger-like domains"/>
    <property type="match status" value="1"/>
</dbReference>
<dbReference type="SMART" id="SM00343">
    <property type="entry name" value="ZnF_C2HC"/>
    <property type="match status" value="2"/>
</dbReference>
<sequence>MEADRDTINVAPDPEDVSGTDLPSRRLRKPTVKARLNEGNRDDSDHGTTGPNALAGTGVRATATRATSAANGRTKTTEDDDRALLLAMGKQVKELHSSLKVVFDAWKRSELRNKDIQAELRQATTELRTANEEIRLMKEELQTVGGELQTLKKQVEDDNRKTQDKLDAVAALASSQSSPSPSYADVARTAPNSQPSNIRTLTSGGTTPSTLSDTLYCTVDTSEVESEDPNQTSISAIRMMVENQIRAREGDQASWRCRAVTKDPRNPHRIRIACRNDDEHAMVKRVVEANLARGARVLRDDIYPIRVDSVNRTAVLNDDGDVRVGAAEAFGLENDVSIVKIAWLSDRSVAKAYGSMVVYLGKAADARRLLSEGFFHAGGESGYTRPFERRERPKQCYNCQEITDHKAYQCNKPKVCARCATEGHGHRECSATILKCVPSGCDGAGDPGAAGEGHPRPPPHNPDGAPGVDEDGPVSVQRGQVGDQEYAMGERGSGGGAGAAGVSRRDGGSCPARGAAGGGGVGVCARRVVDVIIAGDFNRHDQLWGGDEISMVRQGEADPIIDLMNEFGLSSLLPRGTKTWQRGEHQSTIDLVLASEDPTNSLVKCAIHETDHGSDHRAIETIFDVSIPTPAPRERLLFKNAPWKEINARIERGLETTPCEGTVQQKTDRLMAVVMEAIHALTPKAKPSPYSKRWWTTDLTQLRRIYTYWRNRARAERRAGRARADLEEKAKAASKQYHDAIRQQKKKHWNEFLADNDNIWKAARYLKAGDEEAFGKIPQLVRTDKTITTNHTEQAEELLTTFFPALPEDIDEEGDRPQRAAVEMPPITMEEVERQLFATKSWKAPGEDGLPAAVWKQTWPAVRAWVLSIFRASLDEGKLPHQWRHAKIIPLKKPGKDNYTLAKAWRPISLLATLGKVLESVVAERISHAVEAYGLLPTNHFGARKQRSAEQALLLLQEQVYTAWRGHRVLSLVSFDVKGAYNGVCKERLVQRMKARGIPDDLLRWVSAFCSDRTATIQINGQSSEPRSLPQAGLPQGSPLSPILFLFFNADLVQRRIDSNGGAMAFVDDFTAWVTGKTAKDNRKGIESIIRDAIDWERRSGATFEAEKTAIIHFTRNDKKSDPEAYMIKGRPVQPKNHTKILGVIMDTRLKYKEHIARASAKGLKAALELQRLRGLSPATARQLFTATVAPVVDYASNVWMHRYKDKLMGPINRVQRVSAKAIVGTFLTVAASVAEAEAHIPTAKERFWRKAAKMWTDIHTLPETNPLRRMTSKMRKFRNANRSPLFQVAEALKDIPMERIETVNALTLLPWEDRLQVKTDEEETTALETTNTVRVAVSSSVREGMVGVGGAVQKRLRLQANPEPERFSFTLGSRSEQNPYSAELAAIAYALRRSLRGVTGERITVVTSNKGAALSLKRPHQQSGQAYIRSVYDSVEELRKDENTITVQWVAASEGDELLKQAKTQARKATKDGAVPQVQFPMMKSTTLNVARAKVSQGRVLPEKVGRFSKRVDKALPGKHTRWLYDQLTWKEATILAQLRTGMARLNYYLHRIDAAPSDLCGCGQAAETVEHFLFRCTRWTTFRTEMLQCTETHRSNISFYLGGKSASDDENWKPNMQAVRTTIRFALATGRLDAR</sequence>
<feature type="coiled-coil region" evidence="3">
    <location>
        <begin position="113"/>
        <end position="154"/>
    </location>
</feature>
<dbReference type="Gene3D" id="3.30.420.10">
    <property type="entry name" value="Ribonuclease H-like superfamily/Ribonuclease H"/>
    <property type="match status" value="1"/>
</dbReference>
<evidence type="ECO:0000259" key="5">
    <source>
        <dbReference type="PROSITE" id="PS50878"/>
    </source>
</evidence>
<dbReference type="PANTHER" id="PTHR33481:SF1">
    <property type="entry name" value="ENDONUCLEASE_EXONUCLEASE_PHOSPHATASE DOMAIN-CONTAINING PROTEIN-RELATED"/>
    <property type="match status" value="1"/>
</dbReference>
<feature type="region of interest" description="Disordered" evidence="4">
    <location>
        <begin position="447"/>
        <end position="519"/>
    </location>
</feature>
<comment type="subcellular location">
    <subcellularLocation>
        <location evidence="1">Mitochondrion</location>
    </subcellularLocation>
</comment>
<feature type="compositionally biased region" description="Basic and acidic residues" evidence="4">
    <location>
        <begin position="35"/>
        <end position="46"/>
    </location>
</feature>
<dbReference type="OMA" id="THEDAIP"/>
<feature type="region of interest" description="Disordered" evidence="4">
    <location>
        <begin position="1"/>
        <end position="78"/>
    </location>
</feature>
<dbReference type="GO" id="GO:0003824">
    <property type="term" value="F:catalytic activity"/>
    <property type="evidence" value="ECO:0007669"/>
    <property type="project" value="InterPro"/>
</dbReference>
<feature type="compositionally biased region" description="Low complexity" evidence="4">
    <location>
        <begin position="53"/>
        <end position="74"/>
    </location>
</feature>
<dbReference type="STRING" id="1173701.A0A066XHR5"/>
<proteinExistence type="predicted"/>
<feature type="compositionally biased region" description="Polar residues" evidence="4">
    <location>
        <begin position="190"/>
        <end position="199"/>
    </location>
</feature>
<feature type="compositionally biased region" description="Low complexity" evidence="4">
    <location>
        <begin position="171"/>
        <end position="186"/>
    </location>
</feature>
<dbReference type="PROSITE" id="PS50878">
    <property type="entry name" value="RT_POL"/>
    <property type="match status" value="1"/>
</dbReference>
<keyword evidence="7" id="KW-1185">Reference proteome</keyword>
<evidence type="ECO:0000256" key="1">
    <source>
        <dbReference type="ARBA" id="ARBA00004173"/>
    </source>
</evidence>
<feature type="compositionally biased region" description="Low complexity" evidence="4">
    <location>
        <begin position="200"/>
        <end position="212"/>
    </location>
</feature>
<dbReference type="Gene3D" id="4.10.60.10">
    <property type="entry name" value="Zinc finger, CCHC-type"/>
    <property type="match status" value="1"/>
</dbReference>
<dbReference type="eggNOG" id="KOG1075">
    <property type="taxonomic scope" value="Eukaryota"/>
</dbReference>
<dbReference type="SUPFAM" id="SSF56219">
    <property type="entry name" value="DNase I-like"/>
    <property type="match status" value="1"/>
</dbReference>
<dbReference type="Proteomes" id="UP000027238">
    <property type="component" value="Unassembled WGS sequence"/>
</dbReference>
<name>A0A066XHR5_COLSU</name>
<dbReference type="GO" id="GO:0005739">
    <property type="term" value="C:mitochondrion"/>
    <property type="evidence" value="ECO:0007669"/>
    <property type="project" value="UniProtKB-SubCell"/>
</dbReference>
<dbReference type="PANTHER" id="PTHR33481">
    <property type="entry name" value="REVERSE TRANSCRIPTASE"/>
    <property type="match status" value="1"/>
</dbReference>
<dbReference type="HOGENOM" id="CLU_000680_23_2_1"/>
<feature type="domain" description="Reverse transcriptase" evidence="5">
    <location>
        <begin position="872"/>
        <end position="1146"/>
    </location>
</feature>
<dbReference type="InterPro" id="IPR005135">
    <property type="entry name" value="Endo/exonuclease/phosphatase"/>
</dbReference>
<dbReference type="InterPro" id="IPR000477">
    <property type="entry name" value="RT_dom"/>
</dbReference>
<organism evidence="6 7">
    <name type="scientific">Colletotrichum sublineola</name>
    <name type="common">Sorghum anthracnose fungus</name>
    <dbReference type="NCBI Taxonomy" id="1173701"/>
    <lineage>
        <taxon>Eukaryota</taxon>
        <taxon>Fungi</taxon>
        <taxon>Dikarya</taxon>
        <taxon>Ascomycota</taxon>
        <taxon>Pezizomycotina</taxon>
        <taxon>Sordariomycetes</taxon>
        <taxon>Hypocreomycetidae</taxon>
        <taxon>Glomerellales</taxon>
        <taxon>Glomerellaceae</taxon>
        <taxon>Colletotrichum</taxon>
        <taxon>Colletotrichum graminicola species complex</taxon>
    </lineage>
</organism>
<reference evidence="7" key="1">
    <citation type="journal article" date="2014" name="Genome Announc.">
        <title>Draft genome sequence of Colletotrichum sublineola, a destructive pathogen of cultivated sorghum.</title>
        <authorList>
            <person name="Baroncelli R."/>
            <person name="Sanz-Martin J.M."/>
            <person name="Rech G.E."/>
            <person name="Sukno S.A."/>
            <person name="Thon M.R."/>
        </authorList>
    </citation>
    <scope>NUCLEOTIDE SEQUENCE [LARGE SCALE GENOMIC DNA]</scope>
    <source>
        <strain evidence="7">TX430BB</strain>
    </source>
</reference>
<dbReference type="SUPFAM" id="SSF56672">
    <property type="entry name" value="DNA/RNA polymerases"/>
    <property type="match status" value="1"/>
</dbReference>
<evidence type="ECO:0000313" key="6">
    <source>
        <dbReference type="EMBL" id="KDN68703.1"/>
    </source>
</evidence>